<organism evidence="1 2">
    <name type="scientific">Sinomicrobium oceani</name>
    <dbReference type="NCBI Taxonomy" id="1150368"/>
    <lineage>
        <taxon>Bacteria</taxon>
        <taxon>Pseudomonadati</taxon>
        <taxon>Bacteroidota</taxon>
        <taxon>Flavobacteriia</taxon>
        <taxon>Flavobacteriales</taxon>
        <taxon>Flavobacteriaceae</taxon>
        <taxon>Sinomicrobium</taxon>
    </lineage>
</organism>
<evidence type="ECO:0000313" key="1">
    <source>
        <dbReference type="EMBL" id="SFW70392.1"/>
    </source>
</evidence>
<dbReference type="EMBL" id="FPJE01000023">
    <property type="protein sequence ID" value="SFW70392.1"/>
    <property type="molecule type" value="Genomic_DNA"/>
</dbReference>
<reference evidence="1 2" key="1">
    <citation type="submission" date="2016-11" db="EMBL/GenBank/DDBJ databases">
        <authorList>
            <person name="Jaros S."/>
            <person name="Januszkiewicz K."/>
            <person name="Wedrychowicz H."/>
        </authorList>
    </citation>
    <scope>NUCLEOTIDE SEQUENCE [LARGE SCALE GENOMIC DNA]</scope>
    <source>
        <strain evidence="1 2">CGMCC 1.12145</strain>
    </source>
</reference>
<evidence type="ECO:0008006" key="3">
    <source>
        <dbReference type="Google" id="ProtNLM"/>
    </source>
</evidence>
<dbReference type="Proteomes" id="UP000182248">
    <property type="component" value="Unassembled WGS sequence"/>
</dbReference>
<dbReference type="OrthoDB" id="955509at2"/>
<accession>A0A1K1REB2</accession>
<sequence>MSFLSKLTIDGEEMVVLRYRMSMTQDTDHSDRPAADPRGGRIRVLVELTKSTSLFDWMRNPSQVRDGEFVFYRRDGMSKMRGLQFKKAYCVAYEELFDADDSLPMRAEITIVAKEITINGSRFDKNWPVAL</sequence>
<dbReference type="InterPro" id="IPR041408">
    <property type="entry name" value="Hcp_Tssd"/>
</dbReference>
<protein>
    <recommendedName>
        <fullName evidence="3">Type VI secretion system needle protein Hcp</fullName>
    </recommendedName>
</protein>
<name>A0A1K1REB2_9FLAO</name>
<dbReference type="Pfam" id="PF17642">
    <property type="entry name" value="TssD"/>
    <property type="match status" value="1"/>
</dbReference>
<keyword evidence="2" id="KW-1185">Reference proteome</keyword>
<dbReference type="RefSeq" id="WP_072318707.1">
    <property type="nucleotide sequence ID" value="NZ_FPJE01000023.1"/>
</dbReference>
<dbReference type="GO" id="GO:0033104">
    <property type="term" value="C:type VI protein secretion system complex"/>
    <property type="evidence" value="ECO:0007669"/>
    <property type="project" value="InterPro"/>
</dbReference>
<gene>
    <name evidence="1" type="ORF">SAMN02927921_03460</name>
</gene>
<proteinExistence type="predicted"/>
<evidence type="ECO:0000313" key="2">
    <source>
        <dbReference type="Proteomes" id="UP000182248"/>
    </source>
</evidence>
<dbReference type="AlphaFoldDB" id="A0A1K1REB2"/>
<dbReference type="STRING" id="1150368.SAMN02927921_03460"/>